<comment type="caution">
    <text evidence="2">The sequence shown here is derived from an EMBL/GenBank/DDBJ whole genome shotgun (WGS) entry which is preliminary data.</text>
</comment>
<gene>
    <name evidence="2" type="ORF">HD556DRAFT_1344927</name>
</gene>
<dbReference type="GeneID" id="64595979"/>
<organism evidence="2 3">
    <name type="scientific">Suillus plorans</name>
    <dbReference type="NCBI Taxonomy" id="116603"/>
    <lineage>
        <taxon>Eukaryota</taxon>
        <taxon>Fungi</taxon>
        <taxon>Dikarya</taxon>
        <taxon>Basidiomycota</taxon>
        <taxon>Agaricomycotina</taxon>
        <taxon>Agaricomycetes</taxon>
        <taxon>Agaricomycetidae</taxon>
        <taxon>Boletales</taxon>
        <taxon>Suillineae</taxon>
        <taxon>Suillaceae</taxon>
        <taxon>Suillus</taxon>
    </lineage>
</organism>
<proteinExistence type="predicted"/>
<keyword evidence="1" id="KW-1133">Transmembrane helix</keyword>
<feature type="transmembrane region" description="Helical" evidence="1">
    <location>
        <begin position="58"/>
        <end position="80"/>
    </location>
</feature>
<reference evidence="2" key="1">
    <citation type="journal article" date="2020" name="New Phytol.">
        <title>Comparative genomics reveals dynamic genome evolution in host specialist ectomycorrhizal fungi.</title>
        <authorList>
            <person name="Lofgren L.A."/>
            <person name="Nguyen N.H."/>
            <person name="Vilgalys R."/>
            <person name="Ruytinx J."/>
            <person name="Liao H.L."/>
            <person name="Branco S."/>
            <person name="Kuo A."/>
            <person name="LaButti K."/>
            <person name="Lipzen A."/>
            <person name="Andreopoulos W."/>
            <person name="Pangilinan J."/>
            <person name="Riley R."/>
            <person name="Hundley H."/>
            <person name="Na H."/>
            <person name="Barry K."/>
            <person name="Grigoriev I.V."/>
            <person name="Stajich J.E."/>
            <person name="Kennedy P.G."/>
        </authorList>
    </citation>
    <scope>NUCLEOTIDE SEQUENCE</scope>
    <source>
        <strain evidence="2">S12</strain>
    </source>
</reference>
<protein>
    <recommendedName>
        <fullName evidence="4">Transmembrane protein</fullName>
    </recommendedName>
</protein>
<sequence length="359" mass="40455">MLPVMLSPSIIDPVARNIVILTTTLTALMVLEYIWFFTDEVRLVWPRFLKTMEAKIYVVTRYAGFAGQSFNIWFACRMVSKVPNNPSTCRAWYWYQILMTQCLLFSVELLLMLRVCKMYGKGKSIFALSIVFGGAQFAANAASARSVITGTSYSPTCVIISPHHSRIYHGVSIIVMFMFILSTMLWRFFKSSSGLSEAPRAWLKLAVRDGSCTTIAVMVIFIFMFLCSTRVINTRMSGNIIFYVLFSLLWFAAGRIVLHDAKFRKMQESQKSDINDPRLTQTIEVEPFDDSDAFPTSPSSLGVESIEVSTPFDCMSDAGTRDIADEHLCGEDDMQLSKCAPTFILIERCISGRGLGFKK</sequence>
<dbReference type="AlphaFoldDB" id="A0A9P7DPA9"/>
<evidence type="ECO:0000256" key="1">
    <source>
        <dbReference type="SAM" id="Phobius"/>
    </source>
</evidence>
<dbReference type="RefSeq" id="XP_041164021.1">
    <property type="nucleotide sequence ID" value="XM_041302215.1"/>
</dbReference>
<keyword evidence="3" id="KW-1185">Reference proteome</keyword>
<keyword evidence="1" id="KW-0812">Transmembrane</keyword>
<name>A0A9P7DPA9_9AGAM</name>
<evidence type="ECO:0008006" key="4">
    <source>
        <dbReference type="Google" id="ProtNLM"/>
    </source>
</evidence>
<feature type="transmembrane region" description="Helical" evidence="1">
    <location>
        <begin position="92"/>
        <end position="113"/>
    </location>
</feature>
<keyword evidence="1" id="KW-0472">Membrane</keyword>
<accession>A0A9P7DPA9</accession>
<feature type="transmembrane region" description="Helical" evidence="1">
    <location>
        <begin position="167"/>
        <end position="189"/>
    </location>
</feature>
<feature type="transmembrane region" description="Helical" evidence="1">
    <location>
        <begin position="210"/>
        <end position="232"/>
    </location>
</feature>
<feature type="transmembrane region" description="Helical" evidence="1">
    <location>
        <begin position="14"/>
        <end position="37"/>
    </location>
</feature>
<dbReference type="OrthoDB" id="2637653at2759"/>
<feature type="transmembrane region" description="Helical" evidence="1">
    <location>
        <begin position="238"/>
        <end position="258"/>
    </location>
</feature>
<evidence type="ECO:0000313" key="3">
    <source>
        <dbReference type="Proteomes" id="UP000719766"/>
    </source>
</evidence>
<feature type="transmembrane region" description="Helical" evidence="1">
    <location>
        <begin position="125"/>
        <end position="147"/>
    </location>
</feature>
<dbReference type="Proteomes" id="UP000719766">
    <property type="component" value="Unassembled WGS sequence"/>
</dbReference>
<evidence type="ECO:0000313" key="2">
    <source>
        <dbReference type="EMBL" id="KAG1799798.1"/>
    </source>
</evidence>
<dbReference type="EMBL" id="JABBWE010000010">
    <property type="protein sequence ID" value="KAG1799798.1"/>
    <property type="molecule type" value="Genomic_DNA"/>
</dbReference>